<evidence type="ECO:0000313" key="3">
    <source>
        <dbReference type="Proteomes" id="UP001595855"/>
    </source>
</evidence>
<sequence>MPEPRTHGDVPAGRAQAVGQQPKRFPYDDGVSAAHLLMHKMPAEEFDKMVSLLVRHRDSRTAVG</sequence>
<dbReference type="Proteomes" id="UP001595855">
    <property type="component" value="Unassembled WGS sequence"/>
</dbReference>
<keyword evidence="3" id="KW-1185">Reference proteome</keyword>
<comment type="caution">
    <text evidence="2">The sequence shown here is derived from an EMBL/GenBank/DDBJ whole genome shotgun (WGS) entry which is preliminary data.</text>
</comment>
<evidence type="ECO:0000313" key="2">
    <source>
        <dbReference type="EMBL" id="MFC5020459.1"/>
    </source>
</evidence>
<organism evidence="2 3">
    <name type="scientific">Streptomyces lienomycini</name>
    <dbReference type="NCBI Taxonomy" id="284035"/>
    <lineage>
        <taxon>Bacteria</taxon>
        <taxon>Bacillati</taxon>
        <taxon>Actinomycetota</taxon>
        <taxon>Actinomycetes</taxon>
        <taxon>Kitasatosporales</taxon>
        <taxon>Streptomycetaceae</taxon>
        <taxon>Streptomyces</taxon>
    </lineage>
</organism>
<dbReference type="RefSeq" id="WP_328661780.1">
    <property type="nucleotide sequence ID" value="NZ_BAAATN010000029.1"/>
</dbReference>
<gene>
    <name evidence="2" type="ORF">ACFPRC_37215</name>
</gene>
<protein>
    <submittedName>
        <fullName evidence="2">Uncharacterized protein</fullName>
    </submittedName>
</protein>
<proteinExistence type="predicted"/>
<evidence type="ECO:0000256" key="1">
    <source>
        <dbReference type="SAM" id="MobiDB-lite"/>
    </source>
</evidence>
<feature type="region of interest" description="Disordered" evidence="1">
    <location>
        <begin position="1"/>
        <end position="25"/>
    </location>
</feature>
<accession>A0ABV9X7N2</accession>
<dbReference type="EMBL" id="JBHSJO010000003">
    <property type="protein sequence ID" value="MFC5020459.1"/>
    <property type="molecule type" value="Genomic_DNA"/>
</dbReference>
<name>A0ABV9X7N2_9ACTN</name>
<reference evidence="3" key="1">
    <citation type="journal article" date="2019" name="Int. J. Syst. Evol. Microbiol.">
        <title>The Global Catalogue of Microorganisms (GCM) 10K type strain sequencing project: providing services to taxonomists for standard genome sequencing and annotation.</title>
        <authorList>
            <consortium name="The Broad Institute Genomics Platform"/>
            <consortium name="The Broad Institute Genome Sequencing Center for Infectious Disease"/>
            <person name="Wu L."/>
            <person name="Ma J."/>
        </authorList>
    </citation>
    <scope>NUCLEOTIDE SEQUENCE [LARGE SCALE GENOMIC DNA]</scope>
    <source>
        <strain evidence="3">CGMCC 4.1542</strain>
    </source>
</reference>